<evidence type="ECO:0000256" key="2">
    <source>
        <dbReference type="ARBA" id="ARBA00022692"/>
    </source>
</evidence>
<evidence type="ECO:0000256" key="3">
    <source>
        <dbReference type="ARBA" id="ARBA00022989"/>
    </source>
</evidence>
<dbReference type="Pfam" id="PF01957">
    <property type="entry name" value="NfeD"/>
    <property type="match status" value="1"/>
</dbReference>
<proteinExistence type="predicted"/>
<keyword evidence="8" id="KW-1185">Reference proteome</keyword>
<protein>
    <submittedName>
        <fullName evidence="7">NfeD family protein</fullName>
    </submittedName>
</protein>
<dbReference type="PANTHER" id="PTHR33507">
    <property type="entry name" value="INNER MEMBRANE PROTEIN YBBJ"/>
    <property type="match status" value="1"/>
</dbReference>
<dbReference type="RefSeq" id="WP_344932153.1">
    <property type="nucleotide sequence ID" value="NZ_BAABDM010000001.1"/>
</dbReference>
<dbReference type="InterPro" id="IPR012340">
    <property type="entry name" value="NA-bd_OB-fold"/>
</dbReference>
<evidence type="ECO:0000256" key="5">
    <source>
        <dbReference type="SAM" id="Phobius"/>
    </source>
</evidence>
<feature type="domain" description="NfeD-like C-terminal" evidence="6">
    <location>
        <begin position="90"/>
        <end position="150"/>
    </location>
</feature>
<evidence type="ECO:0000313" key="8">
    <source>
        <dbReference type="Proteomes" id="UP001500392"/>
    </source>
</evidence>
<evidence type="ECO:0000256" key="1">
    <source>
        <dbReference type="ARBA" id="ARBA00004141"/>
    </source>
</evidence>
<reference evidence="8" key="1">
    <citation type="journal article" date="2019" name="Int. J. Syst. Evol. Microbiol.">
        <title>The Global Catalogue of Microorganisms (GCM) 10K type strain sequencing project: providing services to taxonomists for standard genome sequencing and annotation.</title>
        <authorList>
            <consortium name="The Broad Institute Genomics Platform"/>
            <consortium name="The Broad Institute Genome Sequencing Center for Infectious Disease"/>
            <person name="Wu L."/>
            <person name="Ma J."/>
        </authorList>
    </citation>
    <scope>NUCLEOTIDE SEQUENCE [LARGE SCALE GENOMIC DNA]</scope>
    <source>
        <strain evidence="8">JCM 17304</strain>
    </source>
</reference>
<dbReference type="Proteomes" id="UP001500392">
    <property type="component" value="Unassembled WGS sequence"/>
</dbReference>
<evidence type="ECO:0000313" key="7">
    <source>
        <dbReference type="EMBL" id="GAA4084950.1"/>
    </source>
</evidence>
<accession>A0ABP7WAQ3</accession>
<gene>
    <name evidence="7" type="ORF">GCM10022414_04670</name>
</gene>
<dbReference type="EMBL" id="BAABDM010000001">
    <property type="protein sequence ID" value="GAA4084950.1"/>
    <property type="molecule type" value="Genomic_DNA"/>
</dbReference>
<feature type="transmembrane region" description="Helical" evidence="5">
    <location>
        <begin position="57"/>
        <end position="75"/>
    </location>
</feature>
<evidence type="ECO:0000256" key="4">
    <source>
        <dbReference type="ARBA" id="ARBA00023136"/>
    </source>
</evidence>
<comment type="caution">
    <text evidence="7">The sequence shown here is derived from an EMBL/GenBank/DDBJ whole genome shotgun (WGS) entry which is preliminary data.</text>
</comment>
<evidence type="ECO:0000259" key="6">
    <source>
        <dbReference type="Pfam" id="PF01957"/>
    </source>
</evidence>
<dbReference type="InterPro" id="IPR002810">
    <property type="entry name" value="NfeD-like_C"/>
</dbReference>
<keyword evidence="4 5" id="KW-0472">Membrane</keyword>
<comment type="subcellular location">
    <subcellularLocation>
        <location evidence="1">Membrane</location>
        <topology evidence="1">Multi-pass membrane protein</topology>
    </subcellularLocation>
</comment>
<dbReference type="PANTHER" id="PTHR33507:SF3">
    <property type="entry name" value="INNER MEMBRANE PROTEIN YBBJ"/>
    <property type="match status" value="1"/>
</dbReference>
<keyword evidence="3 5" id="KW-1133">Transmembrane helix</keyword>
<keyword evidence="2 5" id="KW-0812">Transmembrane</keyword>
<dbReference type="Gene3D" id="2.40.50.140">
    <property type="entry name" value="Nucleic acid-binding proteins"/>
    <property type="match status" value="1"/>
</dbReference>
<sequence length="156" mass="17524">MEWLNTNIAYWHWMVFGILLVVSEIFIPVFVMIWFGASAIAVGLILSVVEMPLSVQLLFWLGLSIADLVVWFKFIHPKMKNRTLSGMSREQAIGQEGMVIRLGPELEQGTMRFSIPLLGSDEWQFICREPIAVGDRVSVEEISGNTLIVRAASKAA</sequence>
<name>A0ABP7WAQ3_9GAMM</name>
<feature type="transmembrane region" description="Helical" evidence="5">
    <location>
        <begin position="12"/>
        <end position="45"/>
    </location>
</feature>
<dbReference type="InterPro" id="IPR052165">
    <property type="entry name" value="Membrane_assoc_protease"/>
</dbReference>
<dbReference type="SUPFAM" id="SSF141322">
    <property type="entry name" value="NfeD domain-like"/>
    <property type="match status" value="1"/>
</dbReference>
<organism evidence="7 8">
    <name type="scientific">Zhongshania borealis</name>
    <dbReference type="NCBI Taxonomy" id="889488"/>
    <lineage>
        <taxon>Bacteria</taxon>
        <taxon>Pseudomonadati</taxon>
        <taxon>Pseudomonadota</taxon>
        <taxon>Gammaproteobacteria</taxon>
        <taxon>Cellvibrionales</taxon>
        <taxon>Spongiibacteraceae</taxon>
        <taxon>Zhongshania</taxon>
    </lineage>
</organism>